<dbReference type="RefSeq" id="WP_307249201.1">
    <property type="nucleotide sequence ID" value="NZ_JAUSQZ010000001.1"/>
</dbReference>
<feature type="transmembrane region" description="Helical" evidence="1">
    <location>
        <begin position="124"/>
        <end position="140"/>
    </location>
</feature>
<name>A0ABT9PBZ4_9ACTN</name>
<reference evidence="2 3" key="1">
    <citation type="submission" date="2023-07" db="EMBL/GenBank/DDBJ databases">
        <title>Sequencing the genomes of 1000 actinobacteria strains.</title>
        <authorList>
            <person name="Klenk H.-P."/>
        </authorList>
    </citation>
    <scope>NUCLEOTIDE SEQUENCE [LARGE SCALE GENOMIC DNA]</scope>
    <source>
        <strain evidence="2 3">DSM 44388</strain>
    </source>
</reference>
<evidence type="ECO:0000313" key="2">
    <source>
        <dbReference type="EMBL" id="MDP9830227.1"/>
    </source>
</evidence>
<feature type="transmembrane region" description="Helical" evidence="1">
    <location>
        <begin position="45"/>
        <end position="67"/>
    </location>
</feature>
<proteinExistence type="predicted"/>
<dbReference type="EMBL" id="JAUSQZ010000001">
    <property type="protein sequence ID" value="MDP9830227.1"/>
    <property type="molecule type" value="Genomic_DNA"/>
</dbReference>
<keyword evidence="3" id="KW-1185">Reference proteome</keyword>
<feature type="transmembrane region" description="Helical" evidence="1">
    <location>
        <begin position="146"/>
        <end position="166"/>
    </location>
</feature>
<comment type="caution">
    <text evidence="2">The sequence shown here is derived from an EMBL/GenBank/DDBJ whole genome shotgun (WGS) entry which is preliminary data.</text>
</comment>
<organism evidence="2 3">
    <name type="scientific">Kineosporia succinea</name>
    <dbReference type="NCBI Taxonomy" id="84632"/>
    <lineage>
        <taxon>Bacteria</taxon>
        <taxon>Bacillati</taxon>
        <taxon>Actinomycetota</taxon>
        <taxon>Actinomycetes</taxon>
        <taxon>Kineosporiales</taxon>
        <taxon>Kineosporiaceae</taxon>
        <taxon>Kineosporia</taxon>
    </lineage>
</organism>
<keyword evidence="1" id="KW-0472">Membrane</keyword>
<keyword evidence="1" id="KW-1133">Transmembrane helix</keyword>
<dbReference type="Proteomes" id="UP001235712">
    <property type="component" value="Unassembled WGS sequence"/>
</dbReference>
<protein>
    <submittedName>
        <fullName evidence="2">4-amino-4-deoxy-L-arabinose transferase-like glycosyltransferase</fullName>
    </submittedName>
</protein>
<keyword evidence="1" id="KW-0812">Transmembrane</keyword>
<feature type="transmembrane region" description="Helical" evidence="1">
    <location>
        <begin position="20"/>
        <end position="39"/>
    </location>
</feature>
<accession>A0ABT9PBZ4</accession>
<evidence type="ECO:0000256" key="1">
    <source>
        <dbReference type="SAM" id="Phobius"/>
    </source>
</evidence>
<sequence>MVDPEIAQLARRRQDRWLRLLAGLFLLVALAACGILYAADPDLPLWVFLAAPPLMLVPLLAPLAWLVRRRRRGSDQAQAPLLWGVEKERRVRIIKAVRAGEPVPEQDQDIAAQAAVNLVRQRRFLWWAPLLVLLWGWNLLTGDFVAWDVMRVIAIAVWVVLPVFVVRDVRRGCRWLERHT</sequence>
<evidence type="ECO:0000313" key="3">
    <source>
        <dbReference type="Proteomes" id="UP001235712"/>
    </source>
</evidence>
<gene>
    <name evidence="2" type="ORF">J2S57_005976</name>
</gene>